<dbReference type="OrthoDB" id="8746011at2"/>
<geneLocation type="plasmid" evidence="1">
    <name>megaplasmid 2</name>
</geneLocation>
<reference evidence="3" key="2">
    <citation type="journal article" date="2004" name="J. Bacteriol.">
        <title>An evolutionary hot spot: the pNGR234b replicon of Rhizobium sp. strain NGR234.</title>
        <authorList>
            <person name="Streit W.R."/>
            <person name="Schmitz R.A."/>
            <person name="Perret X."/>
            <person name="Staehelin C."/>
            <person name="Deakin W.J."/>
            <person name="Raasch C."/>
            <person name="Liesegang H."/>
            <person name="Broughton W.J."/>
        </authorList>
    </citation>
    <scope>NUCLEOTIDE SEQUENCE [LARGE SCALE GENOMIC DNA]</scope>
    <source>
        <strain evidence="3">NBRC 101917 / NGR234</strain>
    </source>
</reference>
<dbReference type="HOGENOM" id="CLU_3047315_0_0_5"/>
<reference evidence="2 3" key="3">
    <citation type="journal article" date="2009" name="Appl. Environ. Microbiol.">
        <title>Rhizobium sp. strain NGR234 possesses a remarkable number of secretion systems.</title>
        <authorList>
            <person name="Schmeisser C."/>
            <person name="Liesegang H."/>
            <person name="Krysciak D."/>
            <person name="Bakkou N."/>
            <person name="Le Quere A."/>
            <person name="Wollherr A."/>
            <person name="Heinemeyer I."/>
            <person name="Morgenstern B."/>
            <person name="Pommerening-Roeser A."/>
            <person name="Flores M."/>
            <person name="Palacios R."/>
            <person name="Brenner S."/>
            <person name="Gottschalk G."/>
            <person name="Schmitz R.A."/>
            <person name="Broughton W.J."/>
            <person name="Perret X."/>
            <person name="Strittmatter A.W."/>
            <person name="Streit W.R."/>
        </authorList>
    </citation>
    <scope>NUCLEOTIDE SEQUENCE [LARGE SCALE GENOMIC DNA]</scope>
    <source>
        <strain evidence="3">NBRC 101917 / NGR234</strain>
        <strain evidence="2">NGR234</strain>
        <plasmid evidence="2">pNGR234b</plasmid>
    </source>
</reference>
<geneLocation type="plasmid" evidence="2">
    <name>pNGR234b</name>
</geneLocation>
<dbReference type="AlphaFoldDB" id="Q6W186"/>
<name>Q6W186_SINFN</name>
<dbReference type="PATRIC" id="fig|394.7.peg.1004"/>
<evidence type="ECO:0000313" key="2">
    <source>
        <dbReference type="EMBL" id="ACP22019.1"/>
    </source>
</evidence>
<accession>Q6W186</accession>
<dbReference type="EMBL" id="CP000874">
    <property type="protein sequence ID" value="ACP22019.1"/>
    <property type="molecule type" value="Genomic_DNA"/>
</dbReference>
<evidence type="ECO:0000313" key="3">
    <source>
        <dbReference type="Proteomes" id="UP000001054"/>
    </source>
</evidence>
<keyword evidence="1" id="KW-0614">Plasmid</keyword>
<dbReference type="EMBL" id="AY316747">
    <property type="protein sequence ID" value="AAQ87482.1"/>
    <property type="molecule type" value="Genomic_DNA"/>
</dbReference>
<proteinExistence type="predicted"/>
<gene>
    <name evidence="2" type="ordered locus">NGR_b05600</name>
    <name evidence="1" type="ORF">RNGR00357</name>
</gene>
<organism evidence="1">
    <name type="scientific">Sinorhizobium fredii (strain NBRC 101917 / NGR234)</name>
    <dbReference type="NCBI Taxonomy" id="394"/>
    <lineage>
        <taxon>Bacteria</taxon>
        <taxon>Pseudomonadati</taxon>
        <taxon>Pseudomonadota</taxon>
        <taxon>Alphaproteobacteria</taxon>
        <taxon>Hyphomicrobiales</taxon>
        <taxon>Rhizobiaceae</taxon>
        <taxon>Sinorhizobium/Ensifer group</taxon>
        <taxon>Sinorhizobium</taxon>
    </lineage>
</organism>
<dbReference type="KEGG" id="rhi:NGR_b05600"/>
<keyword evidence="3" id="KW-1185">Reference proteome</keyword>
<evidence type="ECO:0000313" key="1">
    <source>
        <dbReference type="EMBL" id="AAQ87482.1"/>
    </source>
</evidence>
<dbReference type="RefSeq" id="WP_015886685.1">
    <property type="nucleotide sequence ID" value="NC_012586.1"/>
</dbReference>
<sequence>MWADTPAAHFVSDYVDVDGLKYPTRRSVFTLKPDGTLDRDFNAVTIELSDYALF</sequence>
<protein>
    <submittedName>
        <fullName evidence="1">Uncharacterized protein</fullName>
    </submittedName>
</protein>
<geneLocation type="plasmid" evidence="3">
    <name>sym pNGR234b</name>
</geneLocation>
<reference evidence="1" key="1">
    <citation type="submission" date="2003-06" db="EMBL/GenBank/DDBJ databases">
        <title>Comparative DNA analysis of two large contigs of the Rhizobium sp. NGR234 megaplasmid 2.</title>
        <authorList>
            <person name="Broughton W.J."/>
            <person name="Perret X."/>
            <person name="Staehelin C."/>
            <person name="Schmitz R.A."/>
            <person name="Raasch C."/>
            <person name="Liesegang H."/>
            <person name="Gottschalk G."/>
            <person name="Streit W.R."/>
        </authorList>
    </citation>
    <scope>NUCLEOTIDE SEQUENCE</scope>
    <source>
        <strain evidence="1">NGR234</strain>
        <plasmid evidence="1">megaplasmid 2</plasmid>
    </source>
</reference>
<dbReference type="Proteomes" id="UP000001054">
    <property type="component" value="Plasmid pNGR234b"/>
</dbReference>